<evidence type="ECO:0000313" key="1">
    <source>
        <dbReference type="EMBL" id="HIZ37463.1"/>
    </source>
</evidence>
<reference evidence="1" key="1">
    <citation type="journal article" date="2021" name="PeerJ">
        <title>Extensive microbial diversity within the chicken gut microbiome revealed by metagenomics and culture.</title>
        <authorList>
            <person name="Gilroy R."/>
            <person name="Ravi A."/>
            <person name="Getino M."/>
            <person name="Pursley I."/>
            <person name="Horton D.L."/>
            <person name="Alikhan N.F."/>
            <person name="Baker D."/>
            <person name="Gharbi K."/>
            <person name="Hall N."/>
            <person name="Watson M."/>
            <person name="Adriaenssens E.M."/>
            <person name="Foster-Nyarko E."/>
            <person name="Jarju S."/>
            <person name="Secka A."/>
            <person name="Antonio M."/>
            <person name="Oren A."/>
            <person name="Chaudhuri R.R."/>
            <person name="La Ragione R."/>
            <person name="Hildebrand F."/>
            <person name="Pallen M.J."/>
        </authorList>
    </citation>
    <scope>NUCLEOTIDE SEQUENCE</scope>
    <source>
        <strain evidence="1">ChiGjej4B4-7305</strain>
    </source>
</reference>
<sequence>MISTIYTVAGMTTAEDARAIKDSLYLVAGIGAVATEIIPDGDSRIILKHKDDVELDRSAIEAAVQEAGEYTLA</sequence>
<dbReference type="EMBL" id="DXBY01000292">
    <property type="protein sequence ID" value="HIZ37463.1"/>
    <property type="molecule type" value="Genomic_DNA"/>
</dbReference>
<dbReference type="AlphaFoldDB" id="A0A9D2J5L8"/>
<comment type="caution">
    <text evidence="1">The sequence shown here is derived from an EMBL/GenBank/DDBJ whole genome shotgun (WGS) entry which is preliminary data.</text>
</comment>
<accession>A0A9D2J5L8</accession>
<reference evidence="1" key="2">
    <citation type="submission" date="2021-04" db="EMBL/GenBank/DDBJ databases">
        <authorList>
            <person name="Gilroy R."/>
        </authorList>
    </citation>
    <scope>NUCLEOTIDE SEQUENCE</scope>
    <source>
        <strain evidence="1">ChiGjej4B4-7305</strain>
    </source>
</reference>
<evidence type="ECO:0000313" key="2">
    <source>
        <dbReference type="Proteomes" id="UP000824037"/>
    </source>
</evidence>
<name>A0A9D2J5L8_9MICO</name>
<protein>
    <recommendedName>
        <fullName evidence="3">Heavy-metal-associated domain-containing protein</fullName>
    </recommendedName>
</protein>
<gene>
    <name evidence="1" type="ORF">H9815_16930</name>
</gene>
<organism evidence="1 2">
    <name type="scientific">Candidatus Ruania gallistercoris</name>
    <dbReference type="NCBI Taxonomy" id="2838746"/>
    <lineage>
        <taxon>Bacteria</taxon>
        <taxon>Bacillati</taxon>
        <taxon>Actinomycetota</taxon>
        <taxon>Actinomycetes</taxon>
        <taxon>Micrococcales</taxon>
        <taxon>Ruaniaceae</taxon>
        <taxon>Ruania</taxon>
    </lineage>
</organism>
<evidence type="ECO:0008006" key="3">
    <source>
        <dbReference type="Google" id="ProtNLM"/>
    </source>
</evidence>
<proteinExistence type="predicted"/>
<dbReference type="Proteomes" id="UP000824037">
    <property type="component" value="Unassembled WGS sequence"/>
</dbReference>